<dbReference type="Pfam" id="PF00664">
    <property type="entry name" value="ABC_membrane"/>
    <property type="match status" value="2"/>
</dbReference>
<feature type="domain" description="ABC transporter" evidence="11">
    <location>
        <begin position="566"/>
        <end position="791"/>
    </location>
</feature>
<feature type="compositionally biased region" description="Basic and acidic residues" evidence="9">
    <location>
        <begin position="27"/>
        <end position="40"/>
    </location>
</feature>
<evidence type="ECO:0000256" key="9">
    <source>
        <dbReference type="SAM" id="MobiDB-lite"/>
    </source>
</evidence>
<evidence type="ECO:0000256" key="1">
    <source>
        <dbReference type="ARBA" id="ARBA00004141"/>
    </source>
</evidence>
<feature type="transmembrane region" description="Helical" evidence="10">
    <location>
        <begin position="874"/>
        <end position="894"/>
    </location>
</feature>
<evidence type="ECO:0000256" key="3">
    <source>
        <dbReference type="ARBA" id="ARBA00022448"/>
    </source>
</evidence>
<dbReference type="GO" id="GO:0016887">
    <property type="term" value="F:ATP hydrolysis activity"/>
    <property type="evidence" value="ECO:0007669"/>
    <property type="project" value="InterPro"/>
</dbReference>
<dbReference type="SMART" id="SM00382">
    <property type="entry name" value="AAA"/>
    <property type="match status" value="2"/>
</dbReference>
<dbReference type="InterPro" id="IPR003439">
    <property type="entry name" value="ABC_transporter-like_ATP-bd"/>
</dbReference>
<feature type="transmembrane region" description="Helical" evidence="10">
    <location>
        <begin position="333"/>
        <end position="361"/>
    </location>
</feature>
<dbReference type="InterPro" id="IPR011527">
    <property type="entry name" value="ABC1_TM_dom"/>
</dbReference>
<dbReference type="GO" id="GO:0016020">
    <property type="term" value="C:membrane"/>
    <property type="evidence" value="ECO:0007669"/>
    <property type="project" value="UniProtKB-SubCell"/>
</dbReference>
<dbReference type="OrthoDB" id="6500128at2759"/>
<reference evidence="13 14" key="1">
    <citation type="submission" date="2018-11" db="EMBL/GenBank/DDBJ databases">
        <title>Genome assembly of Steccherinum ochraceum LE-BIN_3174, the white-rot fungus of the Steccherinaceae family (The Residual Polyporoid clade, Polyporales, Basidiomycota).</title>
        <authorList>
            <person name="Fedorova T.V."/>
            <person name="Glazunova O.A."/>
            <person name="Landesman E.O."/>
            <person name="Moiseenko K.V."/>
            <person name="Psurtseva N.V."/>
            <person name="Savinova O.S."/>
            <person name="Shakhova N.V."/>
            <person name="Tyazhelova T.V."/>
            <person name="Vasina D.V."/>
        </authorList>
    </citation>
    <scope>NUCLEOTIDE SEQUENCE [LARGE SCALE GENOMIC DNA]</scope>
    <source>
        <strain evidence="13 14">LE-BIN_3174</strain>
    </source>
</reference>
<feature type="domain" description="ABC transporter" evidence="11">
    <location>
        <begin position="1195"/>
        <end position="1449"/>
    </location>
</feature>
<dbReference type="InterPro" id="IPR050173">
    <property type="entry name" value="ABC_transporter_C-like"/>
</dbReference>
<gene>
    <name evidence="13" type="ORF">EIP91_009818</name>
</gene>
<feature type="transmembrane region" description="Helical" evidence="10">
    <location>
        <begin position="434"/>
        <end position="452"/>
    </location>
</feature>
<feature type="compositionally biased region" description="Basic and acidic residues" evidence="9">
    <location>
        <begin position="7"/>
        <end position="16"/>
    </location>
</feature>
<dbReference type="InterPro" id="IPR036640">
    <property type="entry name" value="ABC1_TM_sf"/>
</dbReference>
<dbReference type="InterPro" id="IPR017871">
    <property type="entry name" value="ABC_transporter-like_CS"/>
</dbReference>
<feature type="transmembrane region" description="Helical" evidence="10">
    <location>
        <begin position="255"/>
        <end position="275"/>
    </location>
</feature>
<dbReference type="Gene3D" id="1.20.1560.10">
    <property type="entry name" value="ABC transporter type 1, transmembrane domain"/>
    <property type="match status" value="2"/>
</dbReference>
<dbReference type="EMBL" id="RWJN01000570">
    <property type="protein sequence ID" value="TCD60600.1"/>
    <property type="molecule type" value="Genomic_DNA"/>
</dbReference>
<dbReference type="CDD" id="cd18597">
    <property type="entry name" value="ABC_6TM_YOR1_D1_like"/>
    <property type="match status" value="1"/>
</dbReference>
<evidence type="ECO:0000256" key="2">
    <source>
        <dbReference type="ARBA" id="ARBA00009726"/>
    </source>
</evidence>
<feature type="domain" description="ABC transmembrane type-1" evidence="12">
    <location>
        <begin position="880"/>
        <end position="1155"/>
    </location>
</feature>
<feature type="transmembrane region" description="Helical" evidence="10">
    <location>
        <begin position="988"/>
        <end position="1007"/>
    </location>
</feature>
<feature type="compositionally biased region" description="Basic and acidic residues" evidence="9">
    <location>
        <begin position="560"/>
        <end position="576"/>
    </location>
</feature>
<dbReference type="PROSITE" id="PS50893">
    <property type="entry name" value="ABC_TRANSPORTER_2"/>
    <property type="match status" value="2"/>
</dbReference>
<dbReference type="PANTHER" id="PTHR24223:SF456">
    <property type="entry name" value="MULTIDRUG RESISTANCE-ASSOCIATED PROTEIN LETHAL(2)03659"/>
    <property type="match status" value="1"/>
</dbReference>
<keyword evidence="4 10" id="KW-0812">Transmembrane</keyword>
<dbReference type="CDD" id="cd03244">
    <property type="entry name" value="ABCC_MRP_domain2"/>
    <property type="match status" value="1"/>
</dbReference>
<evidence type="ECO:0000256" key="5">
    <source>
        <dbReference type="ARBA" id="ARBA00022741"/>
    </source>
</evidence>
<dbReference type="FunFam" id="1.20.1560.10:FF:000010">
    <property type="entry name" value="Multidrug resistance-associated ABC transporter"/>
    <property type="match status" value="1"/>
</dbReference>
<evidence type="ECO:0000256" key="7">
    <source>
        <dbReference type="ARBA" id="ARBA00022989"/>
    </source>
</evidence>
<evidence type="ECO:0000313" key="14">
    <source>
        <dbReference type="Proteomes" id="UP000292702"/>
    </source>
</evidence>
<evidence type="ECO:0000256" key="4">
    <source>
        <dbReference type="ARBA" id="ARBA00022692"/>
    </source>
</evidence>
<feature type="region of interest" description="Disordered" evidence="9">
    <location>
        <begin position="1"/>
        <end position="40"/>
    </location>
</feature>
<sequence length="1466" mass="163100">MSAQLQADDKEKDRSETSSVEYELEDLEKTQQTDNETRRRRDDVKLRLDTGKERVRFRRSWYQIWLPKNPPPPPPASLTDAPIIPVATASILSILSYAWISPIMTLGFQRTLQATDLWKMDESREAGKLGQKLDEAWARRVKVAEEWNDKLDKGEVYPTLYTRVKWNVQSLRHPGTYAEHRSALEKHWREVDGRREASLVWALNDVFGISFWLGGLFKVFGDTAQLMGPILVKSIINFGKAHFAAKQAGEPVPNVGRGVGMALGLFCVTVAASVAQHQFFWRSMTTGLLARAALISSIYKRGVNLTGKARTNFPNSALVNHISTDHATWTAPIQVTVCLIILLVQLSPSALAGFSLFILMIPLQERVMAFQFEIRKKANIWTDQRAKIILEVLGAMRVVKYFSYEIPFLSRIFDLRKYELLGIRKIQFARSANIAFAFSIPVLAATLSFVTYTATSHAFDVAIIFSSFSLFQLLRQPLMFLPRALSATTDAQNAIVRLRRVFEAPLMEGEAFEVREDQVCAVEVSGAEFEWEEGQGVKEAREGRERGKGGAALGKGKSGKGKDTAVTDEKKEKDVAESAPPFKVVDVNMLIPRGTLVAVVGSVGSGKSSLLQGLIGEMRKTQGTVSMCGRIAYCPQTAWIQNATLRDNITFGQPFEEERYWKAVENACLLPDLQVLADGDLTEIGEKGINLSGGQKQRVNIARALYYNAEIVIFDDPLSAVDAHVGKALFADAIIGALKNRGKTVILVTHALHFLSQVDYIYTLHNGRIADQGSYVDLINKQGEFARLIQEFGGRAEEEREERDEVEEGAIEEEGVMKGESAKVLKEAMKKAEDAVKSGSGTGKLEGRLIKAERRTTGSVGFGIYGSYLKASKGYITVPILVLCAILMQASQILNSYTLVWWQANKWDRPNSFYQILYACLGLSQSFFTFAVGMVMDEMGFLVSQNLHHNAITNIFYSPMSFFDTTPTGRILSVFGKDVDNIDNQLPVSMRLFILTIANVIGGILIITIVEHYFLIAAFGILVGYQYFAAFYRESAREIKRLDAILRSLLYAHFAESLSGLPTIRSYGEVQRFLSDNEYYIDLEDRANFLVATNQRWLAIRLDFLGGIMVFVVAMLAVMGVSGISAAQIGLVLTYTTSLTQQCGMLTRQSAEVENYMQSVETLVQYSRGDQTEQEAPHEIPEHRPAPEWPAKGAIDFQNVVMRYRPGLPYVLKGLSMNIRGGEKIGVVGRTGAGKSSLMLALFRIVELSSGSISVDGIDISKIGLRDLRSKIAIIPQDPLLFSGTVRSNLDPFNVYDDARLWDALRRSYLVEATATNKEKDEGHSFDLPSGHATPTSRFNLDTVIESDGANLSVGERSLLSLARALVKDSKVVVLDEATASVDLETDSKIQETIQTQFQDKTLLCIAHRLRTIISYDRILVMDSGTIAEFDTPLNLFLKHDGLFRGMCERSNISIDDIHKASIRGL</sequence>
<evidence type="ECO:0000256" key="8">
    <source>
        <dbReference type="ARBA" id="ARBA00023136"/>
    </source>
</evidence>
<dbReference type="STRING" id="92696.A0A4R0R178"/>
<keyword evidence="14" id="KW-1185">Reference proteome</keyword>
<dbReference type="InterPro" id="IPR003593">
    <property type="entry name" value="AAA+_ATPase"/>
</dbReference>
<evidence type="ECO:0000256" key="6">
    <source>
        <dbReference type="ARBA" id="ARBA00022840"/>
    </source>
</evidence>
<protein>
    <recommendedName>
        <fullName evidence="15">ABC protein</fullName>
    </recommendedName>
</protein>
<dbReference type="CDD" id="cd03250">
    <property type="entry name" value="ABCC_MRP_domain1"/>
    <property type="match status" value="1"/>
</dbReference>
<accession>A0A4R0R178</accession>
<dbReference type="FunFam" id="3.40.50.300:FF:000565">
    <property type="entry name" value="ABC bile acid transporter"/>
    <property type="match status" value="1"/>
</dbReference>
<feature type="compositionally biased region" description="Basic and acidic residues" evidence="9">
    <location>
        <begin position="535"/>
        <end position="548"/>
    </location>
</feature>
<comment type="caution">
    <text evidence="13">The sequence shown here is derived from an EMBL/GenBank/DDBJ whole genome shotgun (WGS) entry which is preliminary data.</text>
</comment>
<dbReference type="SUPFAM" id="SSF90123">
    <property type="entry name" value="ABC transporter transmembrane region"/>
    <property type="match status" value="2"/>
</dbReference>
<proteinExistence type="inferred from homology"/>
<organism evidence="13 14">
    <name type="scientific">Steccherinum ochraceum</name>
    <dbReference type="NCBI Taxonomy" id="92696"/>
    <lineage>
        <taxon>Eukaryota</taxon>
        <taxon>Fungi</taxon>
        <taxon>Dikarya</taxon>
        <taxon>Basidiomycota</taxon>
        <taxon>Agaricomycotina</taxon>
        <taxon>Agaricomycetes</taxon>
        <taxon>Polyporales</taxon>
        <taxon>Steccherinaceae</taxon>
        <taxon>Steccherinum</taxon>
    </lineage>
</organism>
<dbReference type="GO" id="GO:0140359">
    <property type="term" value="F:ABC-type transporter activity"/>
    <property type="evidence" value="ECO:0007669"/>
    <property type="project" value="InterPro"/>
</dbReference>
<evidence type="ECO:0000259" key="11">
    <source>
        <dbReference type="PROSITE" id="PS50893"/>
    </source>
</evidence>
<feature type="domain" description="ABC transmembrane type-1" evidence="12">
    <location>
        <begin position="212"/>
        <end position="490"/>
    </location>
</feature>
<dbReference type="PROSITE" id="PS00211">
    <property type="entry name" value="ABC_TRANSPORTER_1"/>
    <property type="match status" value="2"/>
</dbReference>
<dbReference type="Pfam" id="PF00005">
    <property type="entry name" value="ABC_tran"/>
    <property type="match status" value="2"/>
</dbReference>
<dbReference type="InterPro" id="IPR027417">
    <property type="entry name" value="P-loop_NTPase"/>
</dbReference>
<name>A0A4R0R178_9APHY</name>
<evidence type="ECO:0000313" key="13">
    <source>
        <dbReference type="EMBL" id="TCD60600.1"/>
    </source>
</evidence>
<keyword evidence="7 10" id="KW-1133">Transmembrane helix</keyword>
<keyword evidence="3" id="KW-0813">Transport</keyword>
<keyword evidence="6" id="KW-0067">ATP-binding</keyword>
<keyword evidence="8 10" id="KW-0472">Membrane</keyword>
<evidence type="ECO:0000259" key="12">
    <source>
        <dbReference type="PROSITE" id="PS50929"/>
    </source>
</evidence>
<evidence type="ECO:0000256" key="10">
    <source>
        <dbReference type="SAM" id="Phobius"/>
    </source>
</evidence>
<dbReference type="GO" id="GO:0005524">
    <property type="term" value="F:ATP binding"/>
    <property type="evidence" value="ECO:0007669"/>
    <property type="project" value="UniProtKB-KW"/>
</dbReference>
<dbReference type="PANTHER" id="PTHR24223">
    <property type="entry name" value="ATP-BINDING CASSETTE SUB-FAMILY C"/>
    <property type="match status" value="1"/>
</dbReference>
<dbReference type="Proteomes" id="UP000292702">
    <property type="component" value="Unassembled WGS sequence"/>
</dbReference>
<feature type="transmembrane region" description="Helical" evidence="10">
    <location>
        <begin position="81"/>
        <end position="100"/>
    </location>
</feature>
<dbReference type="SUPFAM" id="SSF52540">
    <property type="entry name" value="P-loop containing nucleoside triphosphate hydrolases"/>
    <property type="match status" value="2"/>
</dbReference>
<feature type="region of interest" description="Disordered" evidence="9">
    <location>
        <begin position="533"/>
        <end position="577"/>
    </location>
</feature>
<dbReference type="FunFam" id="3.40.50.300:FF:000997">
    <property type="entry name" value="Multidrug resistance-associated protein 1"/>
    <property type="match status" value="1"/>
</dbReference>
<dbReference type="PROSITE" id="PS50929">
    <property type="entry name" value="ABC_TM1F"/>
    <property type="match status" value="2"/>
</dbReference>
<feature type="transmembrane region" description="Helical" evidence="10">
    <location>
        <begin position="1013"/>
        <end position="1032"/>
    </location>
</feature>
<feature type="transmembrane region" description="Helical" evidence="10">
    <location>
        <begin position="1104"/>
        <end position="1133"/>
    </location>
</feature>
<dbReference type="Gene3D" id="3.40.50.300">
    <property type="entry name" value="P-loop containing nucleotide triphosphate hydrolases"/>
    <property type="match status" value="2"/>
</dbReference>
<keyword evidence="5" id="KW-0547">Nucleotide-binding</keyword>
<evidence type="ECO:0008006" key="15">
    <source>
        <dbReference type="Google" id="ProtNLM"/>
    </source>
</evidence>
<comment type="subcellular location">
    <subcellularLocation>
        <location evidence="1">Membrane</location>
        <topology evidence="1">Multi-pass membrane protein</topology>
    </subcellularLocation>
</comment>
<dbReference type="CDD" id="cd18606">
    <property type="entry name" value="ABC_6TM_YOR1_D2_like"/>
    <property type="match status" value="1"/>
</dbReference>
<feature type="transmembrane region" description="Helical" evidence="10">
    <location>
        <begin position="914"/>
        <end position="936"/>
    </location>
</feature>
<comment type="similarity">
    <text evidence="2">Belongs to the ABC transporter superfamily. ABCC family. Conjugate transporter (TC 3.A.1.208) subfamily.</text>
</comment>